<reference evidence="8" key="1">
    <citation type="journal article" date="2019" name="Int. J. Syst. Evol. Microbiol.">
        <title>The Global Catalogue of Microorganisms (GCM) 10K type strain sequencing project: providing services to taxonomists for standard genome sequencing and annotation.</title>
        <authorList>
            <consortium name="The Broad Institute Genomics Platform"/>
            <consortium name="The Broad Institute Genome Sequencing Center for Infectious Disease"/>
            <person name="Wu L."/>
            <person name="Ma J."/>
        </authorList>
    </citation>
    <scope>NUCLEOTIDE SEQUENCE [LARGE SCALE GENOMIC DNA]</scope>
    <source>
        <strain evidence="8">CCTCC AB 2017081</strain>
    </source>
</reference>
<evidence type="ECO:0000256" key="2">
    <source>
        <dbReference type="ARBA" id="ARBA00022649"/>
    </source>
</evidence>
<dbReference type="InterPro" id="IPR002934">
    <property type="entry name" value="Polymerase_NTP_transf_dom"/>
</dbReference>
<evidence type="ECO:0000256" key="1">
    <source>
        <dbReference type="ARBA" id="ARBA00022553"/>
    </source>
</evidence>
<dbReference type="InterPro" id="IPR043519">
    <property type="entry name" value="NT_sf"/>
</dbReference>
<keyword evidence="3" id="KW-0540">Nuclease</keyword>
<name>A0ABV7Z8X2_9DEIO</name>
<dbReference type="SUPFAM" id="SSF81301">
    <property type="entry name" value="Nucleotidyltransferase"/>
    <property type="match status" value="1"/>
</dbReference>
<dbReference type="InterPro" id="IPR008201">
    <property type="entry name" value="HepT-like"/>
</dbReference>
<dbReference type="Gene3D" id="3.30.460.10">
    <property type="entry name" value="Beta Polymerase, domain 2"/>
    <property type="match status" value="1"/>
</dbReference>
<gene>
    <name evidence="7" type="ORF">ACFOSB_13175</name>
</gene>
<sequence>MPLFPDVRLGTVAALLRAGQPAWGALGVSRVRVFGSVARGEAGTDSDIDVLVDFGPGPARGLLDLMRVRGVLEDLLSRRVDVVTEAALTPPLRADILADAVDVMTVPTPVPVAHRPKRWSLQVQRLIGIIDRASGHVAGLEFAAFTLDTRTQDAALHLLVLLGEGTKTIPQSVQDTHPEVPWALLRDVRNLVAHDDLGIDPALLWHTVTVELPMLRPALQALADSPLA</sequence>
<comment type="caution">
    <text evidence="7">The sequence shown here is derived from an EMBL/GenBank/DDBJ whole genome shotgun (WGS) entry which is preliminary data.</text>
</comment>
<keyword evidence="4" id="KW-0547">Nucleotide-binding</keyword>
<evidence type="ECO:0000313" key="8">
    <source>
        <dbReference type="Proteomes" id="UP001595803"/>
    </source>
</evidence>
<evidence type="ECO:0000256" key="5">
    <source>
        <dbReference type="ARBA" id="ARBA00022801"/>
    </source>
</evidence>
<evidence type="ECO:0000313" key="7">
    <source>
        <dbReference type="EMBL" id="MFC3833813.1"/>
    </source>
</evidence>
<dbReference type="RefSeq" id="WP_380102327.1">
    <property type="nucleotide sequence ID" value="NZ_JBHRZG010000014.1"/>
</dbReference>
<dbReference type="InterPro" id="IPR051813">
    <property type="entry name" value="HepT_RNase_toxin"/>
</dbReference>
<evidence type="ECO:0000256" key="3">
    <source>
        <dbReference type="ARBA" id="ARBA00022722"/>
    </source>
</evidence>
<dbReference type="Proteomes" id="UP001595803">
    <property type="component" value="Unassembled WGS sequence"/>
</dbReference>
<keyword evidence="2" id="KW-1277">Toxin-antitoxin system</keyword>
<dbReference type="PANTHER" id="PTHR34139">
    <property type="entry name" value="UPF0331 PROTEIN MJ0127"/>
    <property type="match status" value="1"/>
</dbReference>
<dbReference type="CDD" id="cd05403">
    <property type="entry name" value="NT_KNTase_like"/>
    <property type="match status" value="1"/>
</dbReference>
<dbReference type="Pfam" id="PF01934">
    <property type="entry name" value="HepT-like"/>
    <property type="match status" value="1"/>
</dbReference>
<evidence type="ECO:0000256" key="4">
    <source>
        <dbReference type="ARBA" id="ARBA00022741"/>
    </source>
</evidence>
<evidence type="ECO:0000259" key="6">
    <source>
        <dbReference type="Pfam" id="PF01909"/>
    </source>
</evidence>
<keyword evidence="1" id="KW-0597">Phosphoprotein</keyword>
<dbReference type="PANTHER" id="PTHR34139:SF1">
    <property type="entry name" value="RNASE MJ1380-RELATED"/>
    <property type="match status" value="1"/>
</dbReference>
<accession>A0ABV7Z8X2</accession>
<dbReference type="EMBL" id="JBHRZG010000014">
    <property type="protein sequence ID" value="MFC3833813.1"/>
    <property type="molecule type" value="Genomic_DNA"/>
</dbReference>
<proteinExistence type="predicted"/>
<feature type="domain" description="Polymerase nucleotidyl transferase" evidence="6">
    <location>
        <begin position="28"/>
        <end position="100"/>
    </location>
</feature>
<protein>
    <submittedName>
        <fullName evidence="7">HepT-like ribonuclease domain-containing protein</fullName>
    </submittedName>
</protein>
<keyword evidence="5" id="KW-0378">Hydrolase</keyword>
<organism evidence="7 8">
    <name type="scientific">Deinococcus rufus</name>
    <dbReference type="NCBI Taxonomy" id="2136097"/>
    <lineage>
        <taxon>Bacteria</taxon>
        <taxon>Thermotogati</taxon>
        <taxon>Deinococcota</taxon>
        <taxon>Deinococci</taxon>
        <taxon>Deinococcales</taxon>
        <taxon>Deinococcaceae</taxon>
        <taxon>Deinococcus</taxon>
    </lineage>
</organism>
<keyword evidence="8" id="KW-1185">Reference proteome</keyword>
<dbReference type="Pfam" id="PF01909">
    <property type="entry name" value="NTP_transf_2"/>
    <property type="match status" value="1"/>
</dbReference>